<organism evidence="2 3">
    <name type="scientific">Actinotalea soli</name>
    <dbReference type="NCBI Taxonomy" id="2819234"/>
    <lineage>
        <taxon>Bacteria</taxon>
        <taxon>Bacillati</taxon>
        <taxon>Actinomycetota</taxon>
        <taxon>Actinomycetes</taxon>
        <taxon>Micrococcales</taxon>
        <taxon>Cellulomonadaceae</taxon>
        <taxon>Actinotalea</taxon>
    </lineage>
</organism>
<evidence type="ECO:0000256" key="1">
    <source>
        <dbReference type="SAM" id="MobiDB-lite"/>
    </source>
</evidence>
<protein>
    <submittedName>
        <fullName evidence="2">Uncharacterized protein</fullName>
    </submittedName>
</protein>
<sequence>MPASRGDSHEHSLVVTVGGAIALLTIAGCTQTPDSPSEPTTPEAVQESPAPATLERQPLCAEFPASGSGDGPDFEGWWNSTPADADGKVIHDPERWPTQLRDHPRVAVVRTDPLEVISTWDRVVCGPDETFAPDPSVDWTADGIVLVDMDTGETLDTFDGALE</sequence>
<dbReference type="PROSITE" id="PS51257">
    <property type="entry name" value="PROKAR_LIPOPROTEIN"/>
    <property type="match status" value="1"/>
</dbReference>
<feature type="compositionally biased region" description="Low complexity" evidence="1">
    <location>
        <begin position="30"/>
        <end position="43"/>
    </location>
</feature>
<comment type="caution">
    <text evidence="2">The sequence shown here is derived from an EMBL/GenBank/DDBJ whole genome shotgun (WGS) entry which is preliminary data.</text>
</comment>
<keyword evidence="3" id="KW-1185">Reference proteome</keyword>
<feature type="region of interest" description="Disordered" evidence="1">
    <location>
        <begin position="28"/>
        <end position="88"/>
    </location>
</feature>
<accession>A0A939LWE1</accession>
<evidence type="ECO:0000313" key="3">
    <source>
        <dbReference type="Proteomes" id="UP000664209"/>
    </source>
</evidence>
<gene>
    <name evidence="2" type="ORF">J4G33_11835</name>
</gene>
<proteinExistence type="predicted"/>
<name>A0A939LWE1_9CELL</name>
<evidence type="ECO:0000313" key="2">
    <source>
        <dbReference type="EMBL" id="MBO1752492.1"/>
    </source>
</evidence>
<reference evidence="2" key="1">
    <citation type="submission" date="2021-03" db="EMBL/GenBank/DDBJ databases">
        <title>Actinotalea soli sp. nov., isolated from soil.</title>
        <authorList>
            <person name="Ping W."/>
            <person name="Zhang J."/>
        </authorList>
    </citation>
    <scope>NUCLEOTIDE SEQUENCE</scope>
    <source>
        <strain evidence="2">BY-33</strain>
    </source>
</reference>
<dbReference type="Proteomes" id="UP000664209">
    <property type="component" value="Unassembled WGS sequence"/>
</dbReference>
<dbReference type="AlphaFoldDB" id="A0A939LWE1"/>
<dbReference type="EMBL" id="JAGEMK010000006">
    <property type="protein sequence ID" value="MBO1752492.1"/>
    <property type="molecule type" value="Genomic_DNA"/>
</dbReference>